<dbReference type="GO" id="GO:0006285">
    <property type="term" value="P:base-excision repair, AP site formation"/>
    <property type="evidence" value="ECO:0007669"/>
    <property type="project" value="TreeGrafter"/>
</dbReference>
<dbReference type="Gene3D" id="1.10.340.30">
    <property type="entry name" value="Hypothetical protein, domain 2"/>
    <property type="match status" value="1"/>
</dbReference>
<sequence>MSETFSADNFREICDKLGDLDEDLAVIIKEHGYPPMWTRPNTYETLVHIILEQQVSLASALAALKKLQEKTIALTPENILKLSDEELKACYVSRQKMIYLRGLALALVEKRLELDVLGSLPDNEVRSQLTALKGIGNWTTDIYLMFVLQRADIFPIGDLAAVNALKRAKKLVRETPRENLLEVAAFWKPYRTVATMILWHHYLSSPFRSYALYPK</sequence>
<dbReference type="Gene3D" id="1.10.1670.40">
    <property type="match status" value="1"/>
</dbReference>
<evidence type="ECO:0000256" key="4">
    <source>
        <dbReference type="ARBA" id="ARBA00023204"/>
    </source>
</evidence>
<dbReference type="GO" id="GO:0008725">
    <property type="term" value="F:DNA-3-methyladenine glycosylase activity"/>
    <property type="evidence" value="ECO:0007669"/>
    <property type="project" value="TreeGrafter"/>
</dbReference>
<dbReference type="GO" id="GO:0005737">
    <property type="term" value="C:cytoplasm"/>
    <property type="evidence" value="ECO:0007669"/>
    <property type="project" value="TreeGrafter"/>
</dbReference>
<evidence type="ECO:0000259" key="5">
    <source>
        <dbReference type="SMART" id="SM00478"/>
    </source>
</evidence>
<keyword evidence="3" id="KW-0227">DNA damage</keyword>
<dbReference type="GO" id="GO:0032131">
    <property type="term" value="F:alkylated DNA binding"/>
    <property type="evidence" value="ECO:0007669"/>
    <property type="project" value="TreeGrafter"/>
</dbReference>
<gene>
    <name evidence="6" type="ORF">FDK13_08350</name>
</gene>
<evidence type="ECO:0000313" key="7">
    <source>
        <dbReference type="Proteomes" id="UP000304900"/>
    </source>
</evidence>
<dbReference type="Pfam" id="PF00730">
    <property type="entry name" value="HhH-GPD"/>
    <property type="match status" value="1"/>
</dbReference>
<dbReference type="InterPro" id="IPR051912">
    <property type="entry name" value="Alkylbase_DNA_Glycosylase/TA"/>
</dbReference>
<keyword evidence="7" id="KW-1185">Reference proteome</keyword>
<comment type="caution">
    <text evidence="6">The sequence shown here is derived from an EMBL/GenBank/DDBJ whole genome shotgun (WGS) entry which is preliminary data.</text>
</comment>
<dbReference type="SUPFAM" id="SSF48150">
    <property type="entry name" value="DNA-glycosylase"/>
    <property type="match status" value="1"/>
</dbReference>
<dbReference type="GO" id="GO:0006307">
    <property type="term" value="P:DNA alkylation repair"/>
    <property type="evidence" value="ECO:0007669"/>
    <property type="project" value="TreeGrafter"/>
</dbReference>
<keyword evidence="4" id="KW-0234">DNA repair</keyword>
<dbReference type="AlphaFoldDB" id="A0A4V6BJE4"/>
<name>A0A4V6BJE4_9BACT</name>
<dbReference type="GO" id="GO:0043916">
    <property type="term" value="F:DNA-7-methylguanine glycosylase activity"/>
    <property type="evidence" value="ECO:0007669"/>
    <property type="project" value="TreeGrafter"/>
</dbReference>
<evidence type="ECO:0000256" key="1">
    <source>
        <dbReference type="ARBA" id="ARBA00000086"/>
    </source>
</evidence>
<evidence type="ECO:0000313" key="6">
    <source>
        <dbReference type="EMBL" id="TKT92973.1"/>
    </source>
</evidence>
<evidence type="ECO:0000256" key="2">
    <source>
        <dbReference type="ARBA" id="ARBA00012000"/>
    </source>
</evidence>
<dbReference type="SMART" id="SM00478">
    <property type="entry name" value="ENDO3c"/>
    <property type="match status" value="1"/>
</dbReference>
<comment type="catalytic activity">
    <reaction evidence="1">
        <text>Hydrolysis of alkylated DNA, releasing 3-methyladenine, 3-methylguanine, 7-methylguanine and 7-methyladenine.</text>
        <dbReference type="EC" id="3.2.2.21"/>
    </reaction>
</comment>
<dbReference type="PANTHER" id="PTHR43003:SF5">
    <property type="entry name" value="DNA-3-METHYLADENINE GLYCOSYLASE"/>
    <property type="match status" value="1"/>
</dbReference>
<dbReference type="EC" id="3.2.2.21" evidence="2"/>
<organism evidence="6 7">
    <name type="scientific">Dyadobacter frigoris</name>
    <dbReference type="NCBI Taxonomy" id="2576211"/>
    <lineage>
        <taxon>Bacteria</taxon>
        <taxon>Pseudomonadati</taxon>
        <taxon>Bacteroidota</taxon>
        <taxon>Cytophagia</taxon>
        <taxon>Cytophagales</taxon>
        <taxon>Spirosomataceae</taxon>
        <taxon>Dyadobacter</taxon>
    </lineage>
</organism>
<dbReference type="OrthoDB" id="9785929at2"/>
<dbReference type="Proteomes" id="UP000304900">
    <property type="component" value="Unassembled WGS sequence"/>
</dbReference>
<dbReference type="InterPro" id="IPR011257">
    <property type="entry name" value="DNA_glycosylase"/>
</dbReference>
<feature type="domain" description="HhH-GPD" evidence="5">
    <location>
        <begin position="51"/>
        <end position="203"/>
    </location>
</feature>
<protein>
    <recommendedName>
        <fullName evidence="2">DNA-3-methyladenine glycosylase II</fullName>
        <ecNumber evidence="2">3.2.2.21</ecNumber>
    </recommendedName>
</protein>
<dbReference type="PANTHER" id="PTHR43003">
    <property type="entry name" value="DNA-3-METHYLADENINE GLYCOSYLASE"/>
    <property type="match status" value="1"/>
</dbReference>
<dbReference type="EMBL" id="SZVO01000003">
    <property type="protein sequence ID" value="TKT92973.1"/>
    <property type="molecule type" value="Genomic_DNA"/>
</dbReference>
<proteinExistence type="predicted"/>
<dbReference type="CDD" id="cd00056">
    <property type="entry name" value="ENDO3c"/>
    <property type="match status" value="1"/>
</dbReference>
<accession>A0A4V6BJE4</accession>
<evidence type="ECO:0000256" key="3">
    <source>
        <dbReference type="ARBA" id="ARBA00022763"/>
    </source>
</evidence>
<dbReference type="InterPro" id="IPR003265">
    <property type="entry name" value="HhH-GPD_domain"/>
</dbReference>
<dbReference type="GO" id="GO:0032993">
    <property type="term" value="C:protein-DNA complex"/>
    <property type="evidence" value="ECO:0007669"/>
    <property type="project" value="TreeGrafter"/>
</dbReference>
<reference evidence="6 7" key="1">
    <citation type="submission" date="2019-05" db="EMBL/GenBank/DDBJ databases">
        <title>Dyadobacter AR-3-8 sp. nov., isolated from arctic soil.</title>
        <authorList>
            <person name="Chaudhary D.K."/>
        </authorList>
    </citation>
    <scope>NUCLEOTIDE SEQUENCE [LARGE SCALE GENOMIC DNA]</scope>
    <source>
        <strain evidence="6 7">AR-3-8</strain>
    </source>
</reference>